<name>A0A8H5CX67_9AGAR</name>
<evidence type="ECO:0000313" key="2">
    <source>
        <dbReference type="EMBL" id="KAF5349607.1"/>
    </source>
</evidence>
<accession>A0A8H5CX67</accession>
<keyword evidence="3" id="KW-1185">Reference proteome</keyword>
<dbReference type="EMBL" id="JAACJO010000016">
    <property type="protein sequence ID" value="KAF5349607.1"/>
    <property type="molecule type" value="Genomic_DNA"/>
</dbReference>
<feature type="region of interest" description="Disordered" evidence="1">
    <location>
        <begin position="1"/>
        <end position="21"/>
    </location>
</feature>
<reference evidence="2 3" key="1">
    <citation type="journal article" date="2020" name="ISME J.">
        <title>Uncovering the hidden diversity of litter-decomposition mechanisms in mushroom-forming fungi.</title>
        <authorList>
            <person name="Floudas D."/>
            <person name="Bentzer J."/>
            <person name="Ahren D."/>
            <person name="Johansson T."/>
            <person name="Persson P."/>
            <person name="Tunlid A."/>
        </authorList>
    </citation>
    <scope>NUCLEOTIDE SEQUENCE [LARGE SCALE GENOMIC DNA]</scope>
    <source>
        <strain evidence="2 3">CBS 146.42</strain>
    </source>
</reference>
<evidence type="ECO:0000313" key="3">
    <source>
        <dbReference type="Proteomes" id="UP000559027"/>
    </source>
</evidence>
<proteinExistence type="predicted"/>
<protein>
    <submittedName>
        <fullName evidence="2">Uncharacterized protein</fullName>
    </submittedName>
</protein>
<comment type="caution">
    <text evidence="2">The sequence shown here is derived from an EMBL/GenBank/DDBJ whole genome shotgun (WGS) entry which is preliminary data.</text>
</comment>
<evidence type="ECO:0000256" key="1">
    <source>
        <dbReference type="SAM" id="MobiDB-lite"/>
    </source>
</evidence>
<dbReference type="Proteomes" id="UP000559027">
    <property type="component" value="Unassembled WGS sequence"/>
</dbReference>
<feature type="region of interest" description="Disordered" evidence="1">
    <location>
        <begin position="232"/>
        <end position="252"/>
    </location>
</feature>
<dbReference type="OrthoDB" id="2574879at2759"/>
<sequence length="346" mass="38504">MSDQDMVPPQSTVNDSNDNQNLNRLAHLRTKPLTPKQERRLVAYLDDQFLQLTRGYKKRTSPSTHVPTLHTYIIEAQKLLSFILQIPPVDPSTELRTQFMLRLMGDCLSAVVGYGLVPPRRQRFSTTTSGMGEREEEDDGEPRDYTSALREVLDWLDDLDQAWIAVLQSQVWDPEMGEGVDLVLAVNETMNNGEYSNGQPSRTLKSTPISQTDVTRLRSLLVASIADLEEWLSQTKPPPSSTTTASYNGGGNLAGEDDVASMLERLGVLDEFDDLFSRTMDFLGGFMGGSTVIVEPEAVIQEGVMGDGEDMEDEDEDMSDMVEVVMSGGVRSSERDDIMLTVVERI</sequence>
<feature type="region of interest" description="Disordered" evidence="1">
    <location>
        <begin position="122"/>
        <end position="144"/>
    </location>
</feature>
<organism evidence="2 3">
    <name type="scientific">Leucocoprinus leucothites</name>
    <dbReference type="NCBI Taxonomy" id="201217"/>
    <lineage>
        <taxon>Eukaryota</taxon>
        <taxon>Fungi</taxon>
        <taxon>Dikarya</taxon>
        <taxon>Basidiomycota</taxon>
        <taxon>Agaricomycotina</taxon>
        <taxon>Agaricomycetes</taxon>
        <taxon>Agaricomycetidae</taxon>
        <taxon>Agaricales</taxon>
        <taxon>Agaricineae</taxon>
        <taxon>Agaricaceae</taxon>
        <taxon>Leucocoprinus</taxon>
    </lineage>
</organism>
<gene>
    <name evidence="2" type="ORF">D9756_008907</name>
</gene>
<dbReference type="AlphaFoldDB" id="A0A8H5CX67"/>